<feature type="signal peptide" evidence="1">
    <location>
        <begin position="1"/>
        <end position="23"/>
    </location>
</feature>
<evidence type="ECO:0008006" key="4">
    <source>
        <dbReference type="Google" id="ProtNLM"/>
    </source>
</evidence>
<accession>A0ABY3ZG58</accession>
<gene>
    <name evidence="2" type="ORF">SRIMR7_35300</name>
</gene>
<dbReference type="Gene3D" id="2.50.20.20">
    <property type="match status" value="1"/>
</dbReference>
<feature type="chain" id="PRO_5046053624" description="Lipoprotein" evidence="1">
    <location>
        <begin position="24"/>
        <end position="275"/>
    </location>
</feature>
<evidence type="ECO:0000313" key="3">
    <source>
        <dbReference type="Proteomes" id="UP000829494"/>
    </source>
</evidence>
<dbReference type="InterPro" id="IPR029046">
    <property type="entry name" value="LolA/LolB/LppX"/>
</dbReference>
<sequence>MRRALIPLGAVALLCAGCSGGTADTAGQSPKASASASAPDVDHGAAVKAAVAATVKGSARVDETVEMGDGTKAYTLTVKGDFDWAGAKGRLKTGLHMGRASDAAAGGPEMEQIFSGGTVYIGGFADQHGAWGSVRRDKAEVQRILRAPLNDPEHVLKQVSLMRGAKKAGEEKVGGAPAVHYRGRLDNETIMLRMSERGRSKVAQVRQAIGELVVYADAWVGRDGRIVRTRLSWPLGSGGGTATMNLTDFGKAVKVTVPASGKVTPMPSADGPMLS</sequence>
<name>A0ABY3ZG58_STRRM</name>
<evidence type="ECO:0000313" key="2">
    <source>
        <dbReference type="EMBL" id="UNZ07434.1"/>
    </source>
</evidence>
<keyword evidence="3" id="KW-1185">Reference proteome</keyword>
<protein>
    <recommendedName>
        <fullName evidence="4">Lipoprotein</fullName>
    </recommendedName>
</protein>
<organism evidence="2 3">
    <name type="scientific">Streptomyces rimosus subsp. rimosus</name>
    <dbReference type="NCBI Taxonomy" id="132474"/>
    <lineage>
        <taxon>Bacteria</taxon>
        <taxon>Bacillati</taxon>
        <taxon>Actinomycetota</taxon>
        <taxon>Actinomycetes</taxon>
        <taxon>Kitasatosporales</taxon>
        <taxon>Streptomycetaceae</taxon>
        <taxon>Streptomyces</taxon>
    </lineage>
</organism>
<reference evidence="2 3" key="1">
    <citation type="submission" date="2022-03" db="EMBL/GenBank/DDBJ databases">
        <title>Complete genome of Streptomyces rimosus ssp. rimosus R7 (=ATCC 10970).</title>
        <authorList>
            <person name="Beganovic S."/>
            <person name="Ruckert C."/>
            <person name="Busche T."/>
            <person name="Kalinowski J."/>
            <person name="Wittmann C."/>
        </authorList>
    </citation>
    <scope>NUCLEOTIDE SEQUENCE [LARGE SCALE GENOMIC DNA]</scope>
    <source>
        <strain evidence="2 3">R7</strain>
    </source>
</reference>
<dbReference type="RefSeq" id="WP_003986191.1">
    <property type="nucleotide sequence ID" value="NZ_CP043497.1"/>
</dbReference>
<dbReference type="SUPFAM" id="SSF89392">
    <property type="entry name" value="Prokaryotic lipoproteins and lipoprotein localization factors"/>
    <property type="match status" value="1"/>
</dbReference>
<dbReference type="Proteomes" id="UP000829494">
    <property type="component" value="Chromosome"/>
</dbReference>
<dbReference type="GeneID" id="66853421"/>
<keyword evidence="1" id="KW-0732">Signal</keyword>
<proteinExistence type="predicted"/>
<dbReference type="EMBL" id="CP094298">
    <property type="protein sequence ID" value="UNZ07434.1"/>
    <property type="molecule type" value="Genomic_DNA"/>
</dbReference>
<evidence type="ECO:0000256" key="1">
    <source>
        <dbReference type="SAM" id="SignalP"/>
    </source>
</evidence>